<sequence>MDQRFTLNKNESFLKMIIQCQQEQQPASILYDDKGITRAQGYVTDVFMDRNPIAFRLDNELEIELHTVVALNGVFADNYTEC</sequence>
<dbReference type="RefSeq" id="WP_330975319.1">
    <property type="nucleotide sequence ID" value="NZ_JAZGLY010000007.1"/>
</dbReference>
<organism evidence="1 2">
    <name type="scientific">Niabella digestorum</name>
    <dbReference type="NCBI Taxonomy" id="3117701"/>
    <lineage>
        <taxon>Bacteria</taxon>
        <taxon>Pseudomonadati</taxon>
        <taxon>Bacteroidota</taxon>
        <taxon>Chitinophagia</taxon>
        <taxon>Chitinophagales</taxon>
        <taxon>Chitinophagaceae</taxon>
        <taxon>Niabella</taxon>
    </lineage>
</organism>
<gene>
    <name evidence="1" type="ORF">V2H41_11580</name>
</gene>
<accession>A0ABU7RIT0</accession>
<dbReference type="EMBL" id="JAZGLY010000007">
    <property type="protein sequence ID" value="MEE6187913.1"/>
    <property type="molecule type" value="Genomic_DNA"/>
</dbReference>
<reference evidence="1 2" key="1">
    <citation type="submission" date="2024-01" db="EMBL/GenBank/DDBJ databases">
        <title>Niabella digestum sp. nov., isolated from waste digestion system.</title>
        <authorList>
            <person name="Zhang L."/>
        </authorList>
    </citation>
    <scope>NUCLEOTIDE SEQUENCE [LARGE SCALE GENOMIC DNA]</scope>
    <source>
        <strain evidence="1 2">A18</strain>
    </source>
</reference>
<evidence type="ECO:0000313" key="2">
    <source>
        <dbReference type="Proteomes" id="UP001357452"/>
    </source>
</evidence>
<name>A0ABU7RIT0_9BACT</name>
<keyword evidence="2" id="KW-1185">Reference proteome</keyword>
<evidence type="ECO:0000313" key="1">
    <source>
        <dbReference type="EMBL" id="MEE6187913.1"/>
    </source>
</evidence>
<protein>
    <submittedName>
        <fullName evidence="1">Uncharacterized protein</fullName>
    </submittedName>
</protein>
<comment type="caution">
    <text evidence="1">The sequence shown here is derived from an EMBL/GenBank/DDBJ whole genome shotgun (WGS) entry which is preliminary data.</text>
</comment>
<dbReference type="Proteomes" id="UP001357452">
    <property type="component" value="Unassembled WGS sequence"/>
</dbReference>
<proteinExistence type="predicted"/>